<evidence type="ECO:0000256" key="3">
    <source>
        <dbReference type="ARBA" id="ARBA00011629"/>
    </source>
</evidence>
<evidence type="ECO:0000313" key="14">
    <source>
        <dbReference type="EMBL" id="KIN07674.1"/>
    </source>
</evidence>
<dbReference type="PANTHER" id="PTHR46567:SF1">
    <property type="entry name" value="MEDIATOR OF RNA POLYMERASE II TRANSCRIPTION SUBUNIT 12"/>
    <property type="match status" value="1"/>
</dbReference>
<evidence type="ECO:0000256" key="11">
    <source>
        <dbReference type="ARBA" id="ARBA00032010"/>
    </source>
</evidence>
<comment type="subcellular location">
    <subcellularLocation>
        <location evidence="1">Nucleus</location>
    </subcellularLocation>
</comment>
<dbReference type="InterPro" id="IPR057344">
    <property type="entry name" value="ARM_SRB8"/>
</dbReference>
<evidence type="ECO:0000256" key="6">
    <source>
        <dbReference type="ARBA" id="ARBA00023015"/>
    </source>
</evidence>
<reference evidence="15" key="2">
    <citation type="submission" date="2015-01" db="EMBL/GenBank/DDBJ databases">
        <title>Evolutionary Origins and Diversification of the Mycorrhizal Mutualists.</title>
        <authorList>
            <consortium name="DOE Joint Genome Institute"/>
            <consortium name="Mycorrhizal Genomics Consortium"/>
            <person name="Kohler A."/>
            <person name="Kuo A."/>
            <person name="Nagy L.G."/>
            <person name="Floudas D."/>
            <person name="Copeland A."/>
            <person name="Barry K.W."/>
            <person name="Cichocki N."/>
            <person name="Veneault-Fourrey C."/>
            <person name="LaButti K."/>
            <person name="Lindquist E.A."/>
            <person name="Lipzen A."/>
            <person name="Lundell T."/>
            <person name="Morin E."/>
            <person name="Murat C."/>
            <person name="Riley R."/>
            <person name="Ohm R."/>
            <person name="Sun H."/>
            <person name="Tunlid A."/>
            <person name="Henrissat B."/>
            <person name="Grigoriev I.V."/>
            <person name="Hibbett D.S."/>
            <person name="Martin F."/>
        </authorList>
    </citation>
    <scope>NUCLEOTIDE SEQUENCE [LARGE SCALE GENOMIC DNA]</scope>
    <source>
        <strain evidence="15">Zn</strain>
    </source>
</reference>
<organism evidence="14 15">
    <name type="scientific">Oidiodendron maius (strain Zn)</name>
    <dbReference type="NCBI Taxonomy" id="913774"/>
    <lineage>
        <taxon>Eukaryota</taxon>
        <taxon>Fungi</taxon>
        <taxon>Dikarya</taxon>
        <taxon>Ascomycota</taxon>
        <taxon>Pezizomycotina</taxon>
        <taxon>Leotiomycetes</taxon>
        <taxon>Leotiomycetes incertae sedis</taxon>
        <taxon>Myxotrichaceae</taxon>
        <taxon>Oidiodendron</taxon>
    </lineage>
</organism>
<dbReference type="EMBL" id="KN832870">
    <property type="protein sequence ID" value="KIN07674.1"/>
    <property type="molecule type" value="Genomic_DNA"/>
</dbReference>
<evidence type="ECO:0000256" key="9">
    <source>
        <dbReference type="ARBA" id="ARBA00023242"/>
    </source>
</evidence>
<sequence>MTSRPNVGQRPPPRSLSANLLQRPAAPPSPSRRNHDTYADVTFDGPDAVLPRYGLPPKMAGSRLKLETSRDSQSADIGETAKSSTLEVPPIWRHPRGRPQLHFDVPSISNPGPRAAQDGDRPDGAINPMPLPIRPGHHPRPTVDRPRGEPANAQKKDSRPKPYTLEVPAAAARYSQNGYADFFPWTGNHPEDKFSENAIRQGFYDKAQLTQNETGSGKSSILPPLKHKSGLQTLSSLFTNVLAQRRAHGQITSNSTFKPPPRVTVTDTKREMWLKDLANPTISLRRLSRSIPHGIRGKVLLDQSLSKNIPIERAVWLAKCVGANELRSFRRKGASGLPMVGEAKWIREFTVCVEQFVESIVETCGDKDFRGRVNYALRLAAQFHSEHLLDRDHYLDWLVSALENCPQAKLPIWLLITQIYWKDILKSRKFGRRLSAALLSQWAQTLVHPDVDILAPLSDRLKMLLKQLMTFNPESFISSKAWAAHRAAITSTLAAEDARFAAILSSIDRRNGRFILSDAEKNPSPRTRLILLLDTTFSKPFTGDLLENCWRIDDDKDMLLRTILEWSTSSYRPGTAKIYVAARLFRHSAMSGTDITQAILSFLDSDVCEIGRSKSALYHLVSELSRSEHFSIPMYLQWLIARGGLYNAAEVSWDGPCATRLLVELPTYSLTESMDALRRTLLSRAGYSTDDEDELARAYMARLSKRLPGMQASMDSELETEMDIANDGHDSAFTLSRGNMSEVVRHTLEDIQDFSILADVLKIVSSSNDAEVLASCTDTVNLHLDSFAAIGAVKGLFEILTSRLQSLAEDDSFPRVLLVSLSQLAARIPGQDDVARKLVQELSRSDRKTAADACSPVSDHMVGVTQTTEADFNDEIEKVLASGNSMDQATLERLFQRIMNRLEETWEKPSDQYRSCGLLLTRLRAFDPQPFDVLMTAWVARFFQMEHRPSMARVLGPLISFGCVSLQDVTMKSISMVEADTLLENHTQSRLSEEALALLVDSSDNLDTMTSEEVYRLRIYQTNMQRDRPLDILSVIRRSLTAESNDTMAKFGAPQSEKSNPALHEFLERLVLLDTESVIQMLILPLLTSSNTKISSTISVFVDRLLMGDGDKDVESIPIDLVLNLADDFTLPFCQVKLASIFIPGQSIPRTAESAEDADMEDSRLLQAFDIAIDSAVAARNTAWTCIIPLLDISIARHLRQRAESQFVAIFPSAKGSSATELHTLQGGIEQATNLLYIIDATVYSISNTASTPSLAPEIVSMLNSTWYLLSSSQASFQDVKEVVITKWLPLLLSFATVHISSFGQTKAGHEHRSKALLALAAIILELQARDDSMEGMNAIIEETFDLALHLIDALPGDMRQQCTTSLREVSNRRISYLFSITKDPSDWLVLSQKERINVSGTAERRATVLEKEKLAPYPLRRWEMLGEPTPNIGENDTSLSLTLFGARKFFLR</sequence>
<dbReference type="InterPro" id="IPR019035">
    <property type="entry name" value="Mediator_Med12"/>
</dbReference>
<accession>A0A0C3D8P3</accession>
<keyword evidence="7" id="KW-0010">Activator</keyword>
<comment type="function">
    <text evidence="10">Component of the SRB8-11 complex. The SRB8-11 complex is a regulatory module of the Mediator complex which is itself involved in regulation of basal and activated RNA polymerase II-dependent transcription. The SRB8-11 complex may be involved in the transcriptional repression of a subset of genes regulated by Mediator. It may inhibit the association of the Mediator complex with RNA polymerase II to form the holoenzyme complex.</text>
</comment>
<keyword evidence="9" id="KW-0539">Nucleus</keyword>
<reference evidence="14 15" key="1">
    <citation type="submission" date="2014-04" db="EMBL/GenBank/DDBJ databases">
        <authorList>
            <consortium name="DOE Joint Genome Institute"/>
            <person name="Kuo A."/>
            <person name="Martino E."/>
            <person name="Perotto S."/>
            <person name="Kohler A."/>
            <person name="Nagy L.G."/>
            <person name="Floudas D."/>
            <person name="Copeland A."/>
            <person name="Barry K.W."/>
            <person name="Cichocki N."/>
            <person name="Veneault-Fourrey C."/>
            <person name="LaButti K."/>
            <person name="Lindquist E.A."/>
            <person name="Lipzen A."/>
            <person name="Lundell T."/>
            <person name="Morin E."/>
            <person name="Murat C."/>
            <person name="Sun H."/>
            <person name="Tunlid A."/>
            <person name="Henrissat B."/>
            <person name="Grigoriev I.V."/>
            <person name="Hibbett D.S."/>
            <person name="Martin F."/>
            <person name="Nordberg H.P."/>
            <person name="Cantor M.N."/>
            <person name="Hua S.X."/>
        </authorList>
    </citation>
    <scope>NUCLEOTIDE SEQUENCE [LARGE SCALE GENOMIC DNA]</scope>
    <source>
        <strain evidence="14 15">Zn</strain>
    </source>
</reference>
<evidence type="ECO:0000259" key="13">
    <source>
        <dbReference type="SMART" id="SM01281"/>
    </source>
</evidence>
<keyword evidence="15" id="KW-1185">Reference proteome</keyword>
<dbReference type="STRING" id="913774.A0A0C3D8P3"/>
<evidence type="ECO:0000256" key="1">
    <source>
        <dbReference type="ARBA" id="ARBA00004123"/>
    </source>
</evidence>
<feature type="region of interest" description="Disordered" evidence="12">
    <location>
        <begin position="1"/>
        <end position="161"/>
    </location>
</feature>
<evidence type="ECO:0000256" key="10">
    <source>
        <dbReference type="ARBA" id="ARBA00025661"/>
    </source>
</evidence>
<keyword evidence="8" id="KW-0804">Transcription</keyword>
<dbReference type="Proteomes" id="UP000054321">
    <property type="component" value="Unassembled WGS sequence"/>
</dbReference>
<keyword evidence="5" id="KW-0678">Repressor</keyword>
<evidence type="ECO:0000256" key="8">
    <source>
        <dbReference type="ARBA" id="ARBA00023163"/>
    </source>
</evidence>
<dbReference type="PANTHER" id="PTHR46567">
    <property type="entry name" value="MEDIATOR OF RNA POLYMERASE II TRANSCRIPTION SUBUNIT 12"/>
    <property type="match status" value="1"/>
</dbReference>
<evidence type="ECO:0000313" key="15">
    <source>
        <dbReference type="Proteomes" id="UP000054321"/>
    </source>
</evidence>
<feature type="compositionally biased region" description="Basic and acidic residues" evidence="12">
    <location>
        <begin position="141"/>
        <end position="160"/>
    </location>
</feature>
<evidence type="ECO:0000256" key="4">
    <source>
        <dbReference type="ARBA" id="ARBA00019622"/>
    </source>
</evidence>
<dbReference type="GO" id="GO:0003712">
    <property type="term" value="F:transcription coregulator activity"/>
    <property type="evidence" value="ECO:0007669"/>
    <property type="project" value="InterPro"/>
</dbReference>
<dbReference type="Pfam" id="PF09497">
    <property type="entry name" value="Med12"/>
    <property type="match status" value="1"/>
</dbReference>
<name>A0A0C3D8P3_OIDMZ</name>
<dbReference type="GO" id="GO:0016592">
    <property type="term" value="C:mediator complex"/>
    <property type="evidence" value="ECO:0007669"/>
    <property type="project" value="InterPro"/>
</dbReference>
<comment type="subunit">
    <text evidence="3">Component of the SRB8-11 complex, which itself associates with the Mediator complex.</text>
</comment>
<dbReference type="HOGENOM" id="CLU_002034_1_0_1"/>
<feature type="domain" description="Mediator complex subunit Med12" evidence="13">
    <location>
        <begin position="256"/>
        <end position="319"/>
    </location>
</feature>
<dbReference type="Pfam" id="PF25326">
    <property type="entry name" value="ARM_SRB8"/>
    <property type="match status" value="1"/>
</dbReference>
<dbReference type="SMART" id="SM01281">
    <property type="entry name" value="Med12"/>
    <property type="match status" value="1"/>
</dbReference>
<evidence type="ECO:0000256" key="2">
    <source>
        <dbReference type="ARBA" id="ARBA00010289"/>
    </source>
</evidence>
<dbReference type="OrthoDB" id="20828at2759"/>
<evidence type="ECO:0000256" key="7">
    <source>
        <dbReference type="ARBA" id="ARBA00023159"/>
    </source>
</evidence>
<dbReference type="InParanoid" id="A0A0C3D8P3"/>
<evidence type="ECO:0000256" key="12">
    <source>
        <dbReference type="SAM" id="MobiDB-lite"/>
    </source>
</evidence>
<protein>
    <recommendedName>
        <fullName evidence="4">Mediator of RNA polymerase II transcription subunit 12</fullName>
    </recommendedName>
    <alternativeName>
        <fullName evidence="11">Mediator complex subunit 12</fullName>
    </alternativeName>
</protein>
<comment type="similarity">
    <text evidence="2">Belongs to the Mediator complex subunit 12 family.</text>
</comment>
<proteinExistence type="inferred from homology"/>
<gene>
    <name evidence="14" type="ORF">OIDMADRAFT_140213</name>
</gene>
<evidence type="ECO:0000256" key="5">
    <source>
        <dbReference type="ARBA" id="ARBA00022491"/>
    </source>
</evidence>
<dbReference type="GO" id="GO:0006357">
    <property type="term" value="P:regulation of transcription by RNA polymerase II"/>
    <property type="evidence" value="ECO:0007669"/>
    <property type="project" value="InterPro"/>
</dbReference>
<feature type="compositionally biased region" description="Polar residues" evidence="12">
    <location>
        <begin position="71"/>
        <end position="86"/>
    </location>
</feature>
<keyword evidence="6" id="KW-0805">Transcription regulation</keyword>